<keyword evidence="3" id="KW-0496">Mitochondrion</keyword>
<keyword evidence="1" id="KW-1133">Transmembrane helix</keyword>
<evidence type="ECO:0000259" key="2">
    <source>
        <dbReference type="Pfam" id="PF03288"/>
    </source>
</evidence>
<feature type="transmembrane region" description="Helical" evidence="1">
    <location>
        <begin position="60"/>
        <end position="83"/>
    </location>
</feature>
<sequence>MRLFLIYFFRNINIIISRFILNVIFKNPMLLITTLKRILLLFTIVFSYYIYNIMDMKTLLNIIIISYSILSMILLFFNSWCLLKIYNLLKISLNKIIYKIYQDEQINNQNNIFLEKQDIDPASENILKEWILNCLVASNNNNTPIGSKDSDPKHFLYSNYLKYCEKKGLDGLSLRMFSSTLLLILKKLKYVECTKKIIDGRSVITNLKIKN</sequence>
<gene>
    <name evidence="3" type="primary">orf211</name>
</gene>
<dbReference type="Pfam" id="PF03288">
    <property type="entry name" value="Pox_D5"/>
    <property type="match status" value="1"/>
</dbReference>
<dbReference type="RefSeq" id="YP_203291.1">
    <property type="nucleotide sequence ID" value="NC_006836.1"/>
</dbReference>
<reference evidence="3" key="1">
    <citation type="journal article" date="2005" name="Nucleic Acids Res.">
        <title>Comparative mitochondrial genomics in zygomycetes: bacteria-like RNase P RNAs, mobile elements, and a close source of the group I intron invasion in angiosperms.</title>
        <authorList>
            <person name="Seif E."/>
            <person name="Leigh J."/>
            <person name="Liu Y."/>
            <person name="Roewer I."/>
            <person name="Forget L."/>
            <person name="Lang B.F."/>
        </authorList>
    </citation>
    <scope>NUCLEOTIDE SEQUENCE</scope>
    <source>
        <strain evidence="3">DAOM 148428</strain>
    </source>
</reference>
<keyword evidence="1" id="KW-0812">Transmembrane</keyword>
<evidence type="ECO:0000313" key="3">
    <source>
        <dbReference type="EMBL" id="AAW49458.1"/>
    </source>
</evidence>
<dbReference type="EMBL" id="AY863212">
    <property type="protein sequence ID" value="AAW49458.1"/>
    <property type="molecule type" value="Genomic_DNA"/>
</dbReference>
<feature type="domain" description="DNA primase/nucleoside triphosphatase C-terminal" evidence="2">
    <location>
        <begin position="152"/>
        <end position="196"/>
    </location>
</feature>
<name>Q3T4D8_RHIOR</name>
<evidence type="ECO:0000256" key="1">
    <source>
        <dbReference type="SAM" id="Phobius"/>
    </source>
</evidence>
<keyword evidence="1" id="KW-0472">Membrane</keyword>
<feature type="transmembrane region" description="Helical" evidence="1">
    <location>
        <begin position="37"/>
        <end position="54"/>
    </location>
</feature>
<accession>Q3T4D8</accession>
<dbReference type="InterPro" id="IPR004968">
    <property type="entry name" value="DNA_primase/NTPase_C"/>
</dbReference>
<dbReference type="GeneID" id="3260157"/>
<proteinExistence type="predicted"/>
<dbReference type="InterPro" id="IPR036388">
    <property type="entry name" value="WH-like_DNA-bd_sf"/>
</dbReference>
<geneLocation type="mitochondrion" evidence="3"/>
<organism evidence="3">
    <name type="scientific">Rhizopus oryzae</name>
    <name type="common">Mucormycosis agent</name>
    <name type="synonym">Rhizopus arrhizus var. delemar</name>
    <dbReference type="NCBI Taxonomy" id="64495"/>
    <lineage>
        <taxon>Eukaryota</taxon>
        <taxon>Fungi</taxon>
        <taxon>Fungi incertae sedis</taxon>
        <taxon>Mucoromycota</taxon>
        <taxon>Mucoromycotina</taxon>
        <taxon>Mucoromycetes</taxon>
        <taxon>Mucorales</taxon>
        <taxon>Mucorineae</taxon>
        <taxon>Rhizopodaceae</taxon>
        <taxon>Rhizopus</taxon>
    </lineage>
</organism>
<dbReference type="Gene3D" id="1.10.10.10">
    <property type="entry name" value="Winged helix-like DNA-binding domain superfamily/Winged helix DNA-binding domain"/>
    <property type="match status" value="1"/>
</dbReference>
<feature type="transmembrane region" description="Helical" evidence="1">
    <location>
        <begin position="6"/>
        <end position="25"/>
    </location>
</feature>
<protein>
    <submittedName>
        <fullName evidence="3">Orf211</fullName>
    </submittedName>
</protein>
<dbReference type="AlphaFoldDB" id="Q3T4D8"/>